<comment type="caution">
    <text evidence="1">The sequence shown here is derived from an EMBL/GenBank/DDBJ whole genome shotgun (WGS) entry which is preliminary data.</text>
</comment>
<gene>
    <name evidence="1" type="ORF">C4B59_10160</name>
</gene>
<evidence type="ECO:0000313" key="2">
    <source>
        <dbReference type="Proteomes" id="UP000248329"/>
    </source>
</evidence>
<name>A0AC61L218_9EURY</name>
<evidence type="ECO:0000313" key="1">
    <source>
        <dbReference type="EMBL" id="PXF59982.1"/>
    </source>
</evidence>
<accession>A0AC61L218</accession>
<proteinExistence type="predicted"/>
<organism evidence="1 2">
    <name type="scientific">Candidatus Methanogaster sp</name>
    <dbReference type="NCBI Taxonomy" id="3386292"/>
    <lineage>
        <taxon>Archaea</taxon>
        <taxon>Methanobacteriati</taxon>
        <taxon>Methanobacteriota</taxon>
        <taxon>Stenosarchaea group</taxon>
        <taxon>Methanomicrobia</taxon>
        <taxon>Methanosarcinales</taxon>
        <taxon>ANME-2 cluster</taxon>
        <taxon>Candidatus Methanogasteraceae</taxon>
        <taxon>Candidatus Methanogaster</taxon>
    </lineage>
</organism>
<dbReference type="Proteomes" id="UP000248329">
    <property type="component" value="Unassembled WGS sequence"/>
</dbReference>
<protein>
    <submittedName>
        <fullName evidence="1">Uncharacterized protein</fullName>
    </submittedName>
</protein>
<reference evidence="1" key="1">
    <citation type="submission" date="2018-01" db="EMBL/GenBank/DDBJ databases">
        <authorList>
            <person name="Krukenberg V."/>
        </authorList>
    </citation>
    <scope>NUCLEOTIDE SEQUENCE</scope>
    <source>
        <strain evidence="1">E20ANME2</strain>
    </source>
</reference>
<sequence>MAPLLQTCDDPFLNISEGVLIYLHRKDVKSLVIELQSRFPGSELVWGEFNYLWLKKPLRGLVNFKMRKELHLGKGATFHFGIREVEELNQGIVFLGDWSYFDSQEKKLGWLRFLGRVGLFRKAQWTVHYRLTGDVTWSGASSPTQREFYVR</sequence>
<dbReference type="EMBL" id="PQXF01000020">
    <property type="protein sequence ID" value="PXF59982.1"/>
    <property type="molecule type" value="Genomic_DNA"/>
</dbReference>